<evidence type="ECO:0000256" key="1">
    <source>
        <dbReference type="SAM" id="Phobius"/>
    </source>
</evidence>
<dbReference type="NCBIfam" id="NF045939">
    <property type="entry name" value="MHJ_0274_fam"/>
    <property type="match status" value="1"/>
</dbReference>
<accession>D5E5C2</accession>
<gene>
    <name evidence="2" type="ordered locus">MCRO_0321</name>
</gene>
<sequence length="178" mass="20960">MSGQTTWIILGVLVTALVIFFIYAAVKDSISKKKINKSKRIFIEEAKEFHKKTTLIVNEIIKCNDKYLAEFTVSVGEYKMGELCQTTKEIFEQTRLSDPFIKFFKKNPDYSDFVKNYVNLELSNSNLWIKRTTKSYRYFIDLLSQMGDINSDHKYDADLQEIRNYYENKLLKKSEPTE</sequence>
<keyword evidence="1" id="KW-0472">Membrane</keyword>
<dbReference type="OrthoDB" id="401106at2"/>
<evidence type="ECO:0000313" key="2">
    <source>
        <dbReference type="EMBL" id="ADE19835.1"/>
    </source>
</evidence>
<proteinExistence type="predicted"/>
<organism evidence="2 3">
    <name type="scientific">Mycoplasma crocodyli (strain ATCC 51981 / MP145)</name>
    <dbReference type="NCBI Taxonomy" id="512564"/>
    <lineage>
        <taxon>Bacteria</taxon>
        <taxon>Bacillati</taxon>
        <taxon>Mycoplasmatota</taxon>
        <taxon>Mollicutes</taxon>
        <taxon>Mycoplasmataceae</taxon>
        <taxon>Mycoplasma</taxon>
    </lineage>
</organism>
<dbReference type="RefSeq" id="WP_013054611.1">
    <property type="nucleotide sequence ID" value="NC_014014.1"/>
</dbReference>
<feature type="transmembrane region" description="Helical" evidence="1">
    <location>
        <begin position="6"/>
        <end position="26"/>
    </location>
</feature>
<dbReference type="AlphaFoldDB" id="D5E5C2"/>
<reference evidence="3" key="1">
    <citation type="submission" date="2010-03" db="EMBL/GenBank/DDBJ databases">
        <title>The complete genome of Mycoplasma crocodyli MP145.</title>
        <authorList>
            <person name="Glass J.I."/>
            <person name="Durkin A.S."/>
            <person name="Hostetler J."/>
            <person name="Jackson J."/>
            <person name="Johnson J."/>
            <person name="May M.A."/>
            <person name="Paralanov V."/>
            <person name="Radune D."/>
            <person name="Szczypinski B."/>
            <person name="Brown D.R."/>
        </authorList>
    </citation>
    <scope>NUCLEOTIDE SEQUENCE [LARGE SCALE GENOMIC DNA]</scope>
    <source>
        <strain evidence="3">ATCC 51981 / MP145</strain>
    </source>
</reference>
<name>D5E5C2_MYCCM</name>
<evidence type="ECO:0000313" key="3">
    <source>
        <dbReference type="Proteomes" id="UP000001845"/>
    </source>
</evidence>
<protein>
    <submittedName>
        <fullName evidence="2">Uncharacterized protein</fullName>
    </submittedName>
</protein>
<dbReference type="HOGENOM" id="CLU_112434_0_0_14"/>
<keyword evidence="1" id="KW-0812">Transmembrane</keyword>
<reference evidence="2 3" key="3">
    <citation type="journal article" date="2011" name="J. Bacteriol.">
        <title>Genome sequences of Mycoplasma alligatoris A21JP2T and Mycoplasma crocodyli MP145T.</title>
        <authorList>
            <person name="Brown D.R."/>
            <person name="Farmerie W.G."/>
            <person name="May M."/>
            <person name="Benders G.A."/>
            <person name="Durkin A.S."/>
            <person name="Hlavinka K."/>
            <person name="Hostetler J."/>
            <person name="Jackson J."/>
            <person name="Johnson J."/>
            <person name="Miller R.H."/>
            <person name="Paralanov V."/>
            <person name="Radune D."/>
            <person name="Szczypinski B."/>
            <person name="Glass J.I."/>
        </authorList>
    </citation>
    <scope>NUCLEOTIDE SEQUENCE [LARGE SCALE GENOMIC DNA]</scope>
    <source>
        <strain evidence="3">ATCC 51981 / MP145</strain>
    </source>
</reference>
<dbReference type="eggNOG" id="ENOG5032EWJ">
    <property type="taxonomic scope" value="Bacteria"/>
</dbReference>
<keyword evidence="3" id="KW-1185">Reference proteome</keyword>
<keyword evidence="1" id="KW-1133">Transmembrane helix</keyword>
<dbReference type="Proteomes" id="UP000001845">
    <property type="component" value="Chromosome"/>
</dbReference>
<reference key="2">
    <citation type="submission" date="2010-03" db="EMBL/GenBank/DDBJ databases">
        <authorList>
            <person name="Ma Z."/>
            <person name="Wang X."/>
            <person name="Liu H."/>
        </authorList>
    </citation>
    <scope>NUCLEOTIDE SEQUENCE</scope>
    <source>
        <strain>MP145</strain>
    </source>
</reference>
<dbReference type="KEGG" id="mcd:MCRO_0321"/>
<dbReference type="EMBL" id="CP001991">
    <property type="protein sequence ID" value="ADE19835.1"/>
    <property type="molecule type" value="Genomic_DNA"/>
</dbReference>